<sequence length="474" mass="50654">MPFDFSLLSLAALSQLIRERQLSPVDVVEGYLDRIAILDPSLHSFNFVLADESLDAARIAERTIMSGRSIGPLHGIPIGIKDLIDVAGAPTTAQAAHLRHNIAKADAGVVTALRKAGAIILGKQATAEYAVGGTQLNSPWPPPRNPWNLDLDAASSSSGSAVAVAAGLCAGAVGTDTSGSIRVPAAWCGVAGLMPTEALVSRKGTLPVSRTIDCVGPLAWTAQDCALMLDAMLSDDPEDTRLPGWRVPNLLNITAPVRGLRVGVLRHYFEDDPNLDGNVRRAMIDTLNALAGRGASIRDVQLSDFDTYATAARHISWPEEYAEHGTELEAFPDRFGAVTRSRLQDGKAIPAYDYIWASRRRQKLTAEIEAALREVDVIVLPTISKPAQVLGYEHTEIAQTTRWLTRPFNLTGSPTLSVCNGFTPSGLPLAIQIVGRRYDDGTVLQVGHAVETELSTRDRRPAIAAVGPMAGSAN</sequence>
<dbReference type="PANTHER" id="PTHR11895">
    <property type="entry name" value="TRANSAMIDASE"/>
    <property type="match status" value="1"/>
</dbReference>
<dbReference type="SUPFAM" id="SSF75304">
    <property type="entry name" value="Amidase signature (AS) enzymes"/>
    <property type="match status" value="1"/>
</dbReference>
<dbReference type="Pfam" id="PF01425">
    <property type="entry name" value="Amidase"/>
    <property type="match status" value="1"/>
</dbReference>
<keyword evidence="3" id="KW-1185">Reference proteome</keyword>
<dbReference type="Gene3D" id="3.90.1300.10">
    <property type="entry name" value="Amidase signature (AS) domain"/>
    <property type="match status" value="1"/>
</dbReference>
<evidence type="ECO:0000313" key="2">
    <source>
        <dbReference type="EMBL" id="MER8937458.1"/>
    </source>
</evidence>
<accession>A0ABV1YQI9</accession>
<reference evidence="2 3" key="1">
    <citation type="journal article" date="2024" name="Proc. Natl. Acad. Sci. U.S.A.">
        <title>The evolutionary genomics of adaptation to stress in wild rhizobium bacteria.</title>
        <authorList>
            <person name="Kehlet-Delgado H."/>
            <person name="Montoya A.P."/>
            <person name="Jensen K.T."/>
            <person name="Wendlandt C.E."/>
            <person name="Dexheimer C."/>
            <person name="Roberts M."/>
            <person name="Torres Martinez L."/>
            <person name="Friesen M.L."/>
            <person name="Griffitts J.S."/>
            <person name="Porter S.S."/>
        </authorList>
    </citation>
    <scope>NUCLEOTIDE SEQUENCE [LARGE SCALE GENOMIC DNA]</scope>
    <source>
        <strain evidence="2 3">M0729</strain>
    </source>
</reference>
<comment type="caution">
    <text evidence="2">The sequence shown here is derived from an EMBL/GenBank/DDBJ whole genome shotgun (WGS) entry which is preliminary data.</text>
</comment>
<dbReference type="RefSeq" id="WP_352571000.1">
    <property type="nucleotide sequence ID" value="NZ_JAMYMY010000074.1"/>
</dbReference>
<dbReference type="EMBL" id="JAMYPJ010000077">
    <property type="protein sequence ID" value="MER8937458.1"/>
    <property type="molecule type" value="Genomic_DNA"/>
</dbReference>
<dbReference type="PANTHER" id="PTHR11895:SF176">
    <property type="entry name" value="AMIDASE AMID-RELATED"/>
    <property type="match status" value="1"/>
</dbReference>
<proteinExistence type="predicted"/>
<evidence type="ECO:0000259" key="1">
    <source>
        <dbReference type="Pfam" id="PF01425"/>
    </source>
</evidence>
<dbReference type="Proteomes" id="UP001464387">
    <property type="component" value="Unassembled WGS sequence"/>
</dbReference>
<dbReference type="InterPro" id="IPR000120">
    <property type="entry name" value="Amidase"/>
</dbReference>
<feature type="domain" description="Amidase" evidence="1">
    <location>
        <begin position="26"/>
        <end position="444"/>
    </location>
</feature>
<dbReference type="InterPro" id="IPR023631">
    <property type="entry name" value="Amidase_dom"/>
</dbReference>
<name>A0ABV1YQI9_9HYPH</name>
<dbReference type="InterPro" id="IPR036928">
    <property type="entry name" value="AS_sf"/>
</dbReference>
<gene>
    <name evidence="2" type="ORF">NKI33_31455</name>
</gene>
<evidence type="ECO:0000313" key="3">
    <source>
        <dbReference type="Proteomes" id="UP001464387"/>
    </source>
</evidence>
<protein>
    <submittedName>
        <fullName evidence="2">Amidase</fullName>
    </submittedName>
</protein>
<organism evidence="2 3">
    <name type="scientific">Mesorhizobium opportunistum</name>
    <dbReference type="NCBI Taxonomy" id="593909"/>
    <lineage>
        <taxon>Bacteria</taxon>
        <taxon>Pseudomonadati</taxon>
        <taxon>Pseudomonadota</taxon>
        <taxon>Alphaproteobacteria</taxon>
        <taxon>Hyphomicrobiales</taxon>
        <taxon>Phyllobacteriaceae</taxon>
        <taxon>Mesorhizobium</taxon>
    </lineage>
</organism>